<dbReference type="PANTHER" id="PTHR22916">
    <property type="entry name" value="GLYCOSYLTRANSFERASE"/>
    <property type="match status" value="1"/>
</dbReference>
<dbReference type="EMBL" id="VYKK01000028">
    <property type="protein sequence ID" value="KAA8997971.1"/>
    <property type="molecule type" value="Genomic_DNA"/>
</dbReference>
<dbReference type="GO" id="GO:0016758">
    <property type="term" value="F:hexosyltransferase activity"/>
    <property type="evidence" value="ECO:0007669"/>
    <property type="project" value="UniProtKB-ARBA"/>
</dbReference>
<name>A0A5J5FWP4_9BACL</name>
<evidence type="ECO:0000313" key="3">
    <source>
        <dbReference type="EMBL" id="KAA8997971.1"/>
    </source>
</evidence>
<sequence>MILEPPKVSVVIPVYNVERYLDECLQSVIGQTLTDIEVICINDASTDNSMDILEKFRTNDKRIQIITHPRNRGLSSARNTGLSRASGKYIYFLDSDDYIVPEAMEELFNKAESGVLDAVFFEAELLYEDDQLKTQFIGYKEEFRHSYERVMSGSELFPLLVYRGEWFGSVCRQFWNREFLITRSFDFYENIIHEDELFSFLTLLSAERVECVHKKYFVRRLRQKSIMTSGATKRNFIGLFITICEMLDYWKGQEIDETLDAAIARHIFNLYTRLHVRYAQIKGEVHLNDFQEVGSGSLPGHLFQLYMNTKRRRELDISEIYSISKYPKVVIYGAGVVGRQILEVLDKQQIGINGFMVSEKQHNPEFVLGHRVYSIEELHPYRQETLILLAATPKYLVSMREKLEEFGFEHYMDLDPY</sequence>
<proteinExistence type="inferred from homology"/>
<dbReference type="Gene3D" id="3.90.550.10">
    <property type="entry name" value="Spore Coat Polysaccharide Biosynthesis Protein SpsA, Chain A"/>
    <property type="match status" value="1"/>
</dbReference>
<dbReference type="Pfam" id="PF00535">
    <property type="entry name" value="Glycos_transf_2"/>
    <property type="match status" value="1"/>
</dbReference>
<comment type="caution">
    <text evidence="3">The sequence shown here is derived from an EMBL/GenBank/DDBJ whole genome shotgun (WGS) entry which is preliminary data.</text>
</comment>
<dbReference type="OrthoDB" id="9815829at2"/>
<protein>
    <submittedName>
        <fullName evidence="3">Glycosyltransferase</fullName>
    </submittedName>
</protein>
<dbReference type="SUPFAM" id="SSF53448">
    <property type="entry name" value="Nucleotide-diphospho-sugar transferases"/>
    <property type="match status" value="1"/>
</dbReference>
<dbReference type="PANTHER" id="PTHR22916:SF3">
    <property type="entry name" value="UDP-GLCNAC:BETAGAL BETA-1,3-N-ACETYLGLUCOSAMINYLTRANSFERASE-LIKE PROTEIN 1"/>
    <property type="match status" value="1"/>
</dbReference>
<dbReference type="RefSeq" id="WP_150459471.1">
    <property type="nucleotide sequence ID" value="NZ_VYKK01000028.1"/>
</dbReference>
<feature type="domain" description="Glycosyltransferase 2-like" evidence="2">
    <location>
        <begin position="9"/>
        <end position="122"/>
    </location>
</feature>
<keyword evidence="4" id="KW-1185">Reference proteome</keyword>
<evidence type="ECO:0000256" key="1">
    <source>
        <dbReference type="ARBA" id="ARBA00006739"/>
    </source>
</evidence>
<dbReference type="CDD" id="cd00761">
    <property type="entry name" value="Glyco_tranf_GTA_type"/>
    <property type="match status" value="1"/>
</dbReference>
<reference evidence="3 4" key="1">
    <citation type="submission" date="2019-09" db="EMBL/GenBank/DDBJ databases">
        <title>Bacillus ochoae sp. nov., Paenibacillus whitsoniae sp. nov., Paenibacillus spiritus sp. nov. Isolated from the Mars Exploration Rover during spacecraft assembly.</title>
        <authorList>
            <person name="Seuylemezian A."/>
            <person name="Vaishampayan P."/>
        </authorList>
    </citation>
    <scope>NUCLEOTIDE SEQUENCE [LARGE SCALE GENOMIC DNA]</scope>
    <source>
        <strain evidence="3 4">MER_111</strain>
    </source>
</reference>
<dbReference type="InterPro" id="IPR029044">
    <property type="entry name" value="Nucleotide-diphossugar_trans"/>
</dbReference>
<gene>
    <name evidence="3" type="ORF">F4V43_17105</name>
</gene>
<evidence type="ECO:0000259" key="2">
    <source>
        <dbReference type="Pfam" id="PF00535"/>
    </source>
</evidence>
<dbReference type="AlphaFoldDB" id="A0A5J5FWP4"/>
<comment type="similarity">
    <text evidence="1">Belongs to the glycosyltransferase 2 family.</text>
</comment>
<keyword evidence="3" id="KW-0808">Transferase</keyword>
<dbReference type="InterPro" id="IPR001173">
    <property type="entry name" value="Glyco_trans_2-like"/>
</dbReference>
<accession>A0A5J5FWP4</accession>
<evidence type="ECO:0000313" key="4">
    <source>
        <dbReference type="Proteomes" id="UP000367750"/>
    </source>
</evidence>
<dbReference type="Proteomes" id="UP000367750">
    <property type="component" value="Unassembled WGS sequence"/>
</dbReference>
<organism evidence="3 4">
    <name type="scientific">Paenibacillus spiritus</name>
    <dbReference type="NCBI Taxonomy" id="2496557"/>
    <lineage>
        <taxon>Bacteria</taxon>
        <taxon>Bacillati</taxon>
        <taxon>Bacillota</taxon>
        <taxon>Bacilli</taxon>
        <taxon>Bacillales</taxon>
        <taxon>Paenibacillaceae</taxon>
        <taxon>Paenibacillus</taxon>
    </lineage>
</organism>